<dbReference type="AlphaFoldDB" id="A0A392QTD1"/>
<sequence length="74" mass="8189">MYWMMGVIQLTSSAMTCTEAEAVLGAEIASCNHSFIVAWLFSKVLIKLDPDLGGRHIHLESIHAAAGEWNRMVQ</sequence>
<feature type="non-terminal residue" evidence="1">
    <location>
        <position position="74"/>
    </location>
</feature>
<reference evidence="1 2" key="1">
    <citation type="journal article" date="2018" name="Front. Plant Sci.">
        <title>Red Clover (Trifolium pratense) and Zigzag Clover (T. medium) - A Picture of Genomic Similarities and Differences.</title>
        <authorList>
            <person name="Dluhosova J."/>
            <person name="Istvanek J."/>
            <person name="Nedelnik J."/>
            <person name="Repkova J."/>
        </authorList>
    </citation>
    <scope>NUCLEOTIDE SEQUENCE [LARGE SCALE GENOMIC DNA]</scope>
    <source>
        <strain evidence="2">cv. 10/8</strain>
        <tissue evidence="1">Leaf</tissue>
    </source>
</reference>
<name>A0A392QTD1_9FABA</name>
<keyword evidence="2" id="KW-1185">Reference proteome</keyword>
<evidence type="ECO:0000313" key="1">
    <source>
        <dbReference type="EMBL" id="MCI27548.1"/>
    </source>
</evidence>
<organism evidence="1 2">
    <name type="scientific">Trifolium medium</name>
    <dbReference type="NCBI Taxonomy" id="97028"/>
    <lineage>
        <taxon>Eukaryota</taxon>
        <taxon>Viridiplantae</taxon>
        <taxon>Streptophyta</taxon>
        <taxon>Embryophyta</taxon>
        <taxon>Tracheophyta</taxon>
        <taxon>Spermatophyta</taxon>
        <taxon>Magnoliopsida</taxon>
        <taxon>eudicotyledons</taxon>
        <taxon>Gunneridae</taxon>
        <taxon>Pentapetalae</taxon>
        <taxon>rosids</taxon>
        <taxon>fabids</taxon>
        <taxon>Fabales</taxon>
        <taxon>Fabaceae</taxon>
        <taxon>Papilionoideae</taxon>
        <taxon>50 kb inversion clade</taxon>
        <taxon>NPAAA clade</taxon>
        <taxon>Hologalegina</taxon>
        <taxon>IRL clade</taxon>
        <taxon>Trifolieae</taxon>
        <taxon>Trifolium</taxon>
    </lineage>
</organism>
<dbReference type="EMBL" id="LXQA010160023">
    <property type="protein sequence ID" value="MCI27548.1"/>
    <property type="molecule type" value="Genomic_DNA"/>
</dbReference>
<protein>
    <submittedName>
        <fullName evidence="1">Pentatricopeptide repeat-containing protein</fullName>
    </submittedName>
</protein>
<dbReference type="Proteomes" id="UP000265520">
    <property type="component" value="Unassembled WGS sequence"/>
</dbReference>
<accession>A0A392QTD1</accession>
<evidence type="ECO:0000313" key="2">
    <source>
        <dbReference type="Proteomes" id="UP000265520"/>
    </source>
</evidence>
<comment type="caution">
    <text evidence="1">The sequence shown here is derived from an EMBL/GenBank/DDBJ whole genome shotgun (WGS) entry which is preliminary data.</text>
</comment>
<proteinExistence type="predicted"/>